<gene>
    <name evidence="1" type="ORF">GCM10011498_17780</name>
</gene>
<keyword evidence="2" id="KW-1185">Reference proteome</keyword>
<evidence type="ECO:0000313" key="1">
    <source>
        <dbReference type="EMBL" id="GGA17615.1"/>
    </source>
</evidence>
<name>A0A916QW95_9RHOB</name>
<dbReference type="Proteomes" id="UP000628017">
    <property type="component" value="Unassembled WGS sequence"/>
</dbReference>
<protein>
    <submittedName>
        <fullName evidence="1">Uncharacterized protein</fullName>
    </submittedName>
</protein>
<dbReference type="AlphaFoldDB" id="A0A916QW95"/>
<evidence type="ECO:0000313" key="2">
    <source>
        <dbReference type="Proteomes" id="UP000628017"/>
    </source>
</evidence>
<reference evidence="1" key="2">
    <citation type="submission" date="2020-09" db="EMBL/GenBank/DDBJ databases">
        <authorList>
            <person name="Sun Q."/>
            <person name="Zhou Y."/>
        </authorList>
    </citation>
    <scope>NUCLEOTIDE SEQUENCE</scope>
    <source>
        <strain evidence="1">CGMCC 1.15880</strain>
    </source>
</reference>
<dbReference type="RefSeq" id="WP_188673559.1">
    <property type="nucleotide sequence ID" value="NZ_BMKA01000002.1"/>
</dbReference>
<organism evidence="1 2">
    <name type="scientific">Neptunicoccus cionae</name>
    <dbReference type="NCBI Taxonomy" id="2035344"/>
    <lineage>
        <taxon>Bacteria</taxon>
        <taxon>Pseudomonadati</taxon>
        <taxon>Pseudomonadota</taxon>
        <taxon>Alphaproteobacteria</taxon>
        <taxon>Rhodobacterales</taxon>
        <taxon>Paracoccaceae</taxon>
        <taxon>Neptunicoccus</taxon>
    </lineage>
</organism>
<accession>A0A916QW95</accession>
<proteinExistence type="predicted"/>
<reference evidence="1" key="1">
    <citation type="journal article" date="2014" name="Int. J. Syst. Evol. Microbiol.">
        <title>Complete genome sequence of Corynebacterium casei LMG S-19264T (=DSM 44701T), isolated from a smear-ripened cheese.</title>
        <authorList>
            <consortium name="US DOE Joint Genome Institute (JGI-PGF)"/>
            <person name="Walter F."/>
            <person name="Albersmeier A."/>
            <person name="Kalinowski J."/>
            <person name="Ruckert C."/>
        </authorList>
    </citation>
    <scope>NUCLEOTIDE SEQUENCE</scope>
    <source>
        <strain evidence="1">CGMCC 1.15880</strain>
    </source>
</reference>
<comment type="caution">
    <text evidence="1">The sequence shown here is derived from an EMBL/GenBank/DDBJ whole genome shotgun (WGS) entry which is preliminary data.</text>
</comment>
<dbReference type="EMBL" id="BMKA01000002">
    <property type="protein sequence ID" value="GGA17615.1"/>
    <property type="molecule type" value="Genomic_DNA"/>
</dbReference>
<sequence>MFNDDKSQNLPFDEIVEEVKTFLQKEDGVQWMLAFGNESEIDSMPENQERFDPITVY</sequence>